<proteinExistence type="predicted"/>
<keyword evidence="1" id="KW-0675">Receptor</keyword>
<gene>
    <name evidence="1" type="ORF">JR37_08840</name>
</gene>
<comment type="caution">
    <text evidence="1">The sequence shown here is derived from an EMBL/GenBank/DDBJ whole genome shotgun (WGS) entry which is preliminary data.</text>
</comment>
<dbReference type="EMBL" id="AAIBAZ010000003">
    <property type="protein sequence ID" value="ECC2887858.1"/>
    <property type="molecule type" value="Genomic_DNA"/>
</dbReference>
<accession>A0A1U7FN93</accession>
<organism evidence="1">
    <name type="scientific">Salmonella enterica I</name>
    <dbReference type="NCBI Taxonomy" id="59201"/>
    <lineage>
        <taxon>Bacteria</taxon>
        <taxon>Pseudomonadati</taxon>
        <taxon>Pseudomonadota</taxon>
        <taxon>Gammaproteobacteria</taxon>
        <taxon>Enterobacterales</taxon>
        <taxon>Enterobacteriaceae</taxon>
        <taxon>Salmonella</taxon>
    </lineage>
</organism>
<sequence>MNINALYRHPSELEAEAMLSREQAYPDDFTLADRTAERMTRARDGLAHVMTDLVTQLDDEQAAIVYCWLSKVLTIVDIARIDAEASA</sequence>
<dbReference type="RefSeq" id="WP_001024423.1">
    <property type="nucleotide sequence ID" value="NZ_CP037892.1"/>
</dbReference>
<protein>
    <submittedName>
        <fullName evidence="1">Nicotinic acetylcholine receptor subunit beta</fullName>
    </submittedName>
</protein>
<reference evidence="1" key="1">
    <citation type="submission" date="2018-07" db="EMBL/GenBank/DDBJ databases">
        <authorList>
            <consortium name="GenomeTrakr network: Whole genome sequencing for foodborne pathogen traceback"/>
        </authorList>
    </citation>
    <scope>NUCLEOTIDE SEQUENCE</scope>
    <source>
        <strain evidence="1">WAPHL_SAL-A00449</strain>
    </source>
</reference>
<name>A0A1U7FN93_SALET</name>
<evidence type="ECO:0000313" key="1">
    <source>
        <dbReference type="EMBL" id="ECC2887858.1"/>
    </source>
</evidence>
<dbReference type="AlphaFoldDB" id="A0A1U7FN93"/>